<comment type="caution">
    <text evidence="1">The sequence shown here is derived from an EMBL/GenBank/DDBJ whole genome shotgun (WGS) entry which is preliminary data.</text>
</comment>
<dbReference type="EMBL" id="JAGKHQ010000002">
    <property type="protein sequence ID" value="KAG7522790.1"/>
    <property type="molecule type" value="Genomic_DNA"/>
</dbReference>
<evidence type="ECO:0000313" key="1">
    <source>
        <dbReference type="EMBL" id="KAG7522790.1"/>
    </source>
</evidence>
<proteinExistence type="predicted"/>
<keyword evidence="2" id="KW-1185">Reference proteome</keyword>
<gene>
    <name evidence="1" type="ORF">JOB18_030684</name>
</gene>
<organism evidence="1 2">
    <name type="scientific">Solea senegalensis</name>
    <name type="common">Senegalese sole</name>
    <dbReference type="NCBI Taxonomy" id="28829"/>
    <lineage>
        <taxon>Eukaryota</taxon>
        <taxon>Metazoa</taxon>
        <taxon>Chordata</taxon>
        <taxon>Craniata</taxon>
        <taxon>Vertebrata</taxon>
        <taxon>Euteleostomi</taxon>
        <taxon>Actinopterygii</taxon>
        <taxon>Neopterygii</taxon>
        <taxon>Teleostei</taxon>
        <taxon>Neoteleostei</taxon>
        <taxon>Acanthomorphata</taxon>
        <taxon>Carangaria</taxon>
        <taxon>Pleuronectiformes</taxon>
        <taxon>Pleuronectoidei</taxon>
        <taxon>Soleidae</taxon>
        <taxon>Solea</taxon>
    </lineage>
</organism>
<protein>
    <submittedName>
        <fullName evidence="1">Uncharacterized protein</fullName>
    </submittedName>
</protein>
<accession>A0AAV6T087</accession>
<name>A0AAV6T087_SOLSE</name>
<sequence>MCGTFGGWSRRKGGANPFTHDSVFLRRRAARLLYLVAARRLTEERTEGTVEELGCPESVLRAQRAVC</sequence>
<evidence type="ECO:0000313" key="2">
    <source>
        <dbReference type="Proteomes" id="UP000693946"/>
    </source>
</evidence>
<dbReference type="AlphaFoldDB" id="A0AAV6T087"/>
<dbReference type="Proteomes" id="UP000693946">
    <property type="component" value="Linkage Group LG10"/>
</dbReference>
<reference evidence="1 2" key="1">
    <citation type="journal article" date="2021" name="Sci. Rep.">
        <title>Chromosome anchoring in Senegalese sole (Solea senegalensis) reveals sex-associated markers and genome rearrangements in flatfish.</title>
        <authorList>
            <person name="Guerrero-Cozar I."/>
            <person name="Gomez-Garrido J."/>
            <person name="Berbel C."/>
            <person name="Martinez-Blanch J.F."/>
            <person name="Alioto T."/>
            <person name="Claros M.G."/>
            <person name="Gagnaire P.A."/>
            <person name="Manchado M."/>
        </authorList>
    </citation>
    <scope>NUCLEOTIDE SEQUENCE [LARGE SCALE GENOMIC DNA]</scope>
    <source>
        <strain evidence="1">Sse05_10M</strain>
    </source>
</reference>